<name>A0ABQ2RY45_9DEIO</name>
<protein>
    <submittedName>
        <fullName evidence="2">Uncharacterized protein</fullName>
    </submittedName>
</protein>
<accession>A0ABQ2RY45</accession>
<feature type="compositionally biased region" description="Pro residues" evidence="1">
    <location>
        <begin position="17"/>
        <end position="26"/>
    </location>
</feature>
<dbReference type="Proteomes" id="UP000644548">
    <property type="component" value="Unassembled WGS sequence"/>
</dbReference>
<gene>
    <name evidence="2" type="ORF">GCM10008960_01390</name>
</gene>
<comment type="caution">
    <text evidence="2">The sequence shown here is derived from an EMBL/GenBank/DDBJ whole genome shotgun (WGS) entry which is preliminary data.</text>
</comment>
<evidence type="ECO:0000313" key="3">
    <source>
        <dbReference type="Proteomes" id="UP000644548"/>
    </source>
</evidence>
<keyword evidence="3" id="KW-1185">Reference proteome</keyword>
<sequence>MSQSPHRPAPRPDRPSEPPADQPHAPPAQEVPLMPEIGIVEPGLEEEGILIDIFCPG</sequence>
<proteinExistence type="predicted"/>
<organism evidence="2 3">
    <name type="scientific">Deinococcus sedimenti</name>
    <dbReference type="NCBI Taxonomy" id="1867090"/>
    <lineage>
        <taxon>Bacteria</taxon>
        <taxon>Thermotogati</taxon>
        <taxon>Deinococcota</taxon>
        <taxon>Deinococci</taxon>
        <taxon>Deinococcales</taxon>
        <taxon>Deinococcaceae</taxon>
        <taxon>Deinococcus</taxon>
    </lineage>
</organism>
<dbReference type="RefSeq" id="WP_189071261.1">
    <property type="nucleotide sequence ID" value="NZ_BMQN01000001.1"/>
</dbReference>
<reference evidence="3" key="1">
    <citation type="journal article" date="2019" name="Int. J. Syst. Evol. Microbiol.">
        <title>The Global Catalogue of Microorganisms (GCM) 10K type strain sequencing project: providing services to taxonomists for standard genome sequencing and annotation.</title>
        <authorList>
            <consortium name="The Broad Institute Genomics Platform"/>
            <consortium name="The Broad Institute Genome Sequencing Center for Infectious Disease"/>
            <person name="Wu L."/>
            <person name="Ma J."/>
        </authorList>
    </citation>
    <scope>NUCLEOTIDE SEQUENCE [LARGE SCALE GENOMIC DNA]</scope>
    <source>
        <strain evidence="3">JCM 31405</strain>
    </source>
</reference>
<evidence type="ECO:0000256" key="1">
    <source>
        <dbReference type="SAM" id="MobiDB-lite"/>
    </source>
</evidence>
<dbReference type="EMBL" id="BMQN01000001">
    <property type="protein sequence ID" value="GGR78325.1"/>
    <property type="molecule type" value="Genomic_DNA"/>
</dbReference>
<evidence type="ECO:0000313" key="2">
    <source>
        <dbReference type="EMBL" id="GGR78325.1"/>
    </source>
</evidence>
<feature type="region of interest" description="Disordered" evidence="1">
    <location>
        <begin position="1"/>
        <end position="33"/>
    </location>
</feature>